<dbReference type="Proteomes" id="UP000320876">
    <property type="component" value="Unassembled WGS sequence"/>
</dbReference>
<evidence type="ECO:0000313" key="3">
    <source>
        <dbReference type="Proteomes" id="UP000320876"/>
    </source>
</evidence>
<dbReference type="OrthoDB" id="3638278at2"/>
<dbReference type="EMBL" id="VFML01000001">
    <property type="protein sequence ID" value="TQJ02648.1"/>
    <property type="molecule type" value="Genomic_DNA"/>
</dbReference>
<proteinExistence type="predicted"/>
<feature type="transmembrane region" description="Helical" evidence="1">
    <location>
        <begin position="36"/>
        <end position="60"/>
    </location>
</feature>
<keyword evidence="1" id="KW-0472">Membrane</keyword>
<reference evidence="2 3" key="1">
    <citation type="submission" date="2019-06" db="EMBL/GenBank/DDBJ databases">
        <title>Sequencing the genomes of 1000 actinobacteria strains.</title>
        <authorList>
            <person name="Klenk H.-P."/>
        </authorList>
    </citation>
    <scope>NUCLEOTIDE SEQUENCE [LARGE SCALE GENOMIC DNA]</scope>
    <source>
        <strain evidence="2 3">DSM 45679</strain>
    </source>
</reference>
<keyword evidence="1" id="KW-1133">Transmembrane helix</keyword>
<gene>
    <name evidence="2" type="ORF">FB471_2383</name>
</gene>
<dbReference type="AlphaFoldDB" id="A0A542DHT1"/>
<comment type="caution">
    <text evidence="2">The sequence shown here is derived from an EMBL/GenBank/DDBJ whole genome shotgun (WGS) entry which is preliminary data.</text>
</comment>
<evidence type="ECO:0000313" key="2">
    <source>
        <dbReference type="EMBL" id="TQJ02648.1"/>
    </source>
</evidence>
<keyword evidence="3" id="KW-1185">Reference proteome</keyword>
<feature type="transmembrane region" description="Helical" evidence="1">
    <location>
        <begin position="7"/>
        <end position="30"/>
    </location>
</feature>
<feature type="transmembrane region" description="Helical" evidence="1">
    <location>
        <begin position="104"/>
        <end position="129"/>
    </location>
</feature>
<protein>
    <submittedName>
        <fullName evidence="2">Uncharacterized protein</fullName>
    </submittedName>
</protein>
<sequence length="133" mass="13022">MGHPYGAGISGGAAITAGVLGILIGLWHILGVVLNLGLGGLGALGLLVGVLLNSVVAGTLIPGAILLFQRKLAGRMLVVLGSALALVTYLLTSLVSPSALASPVLAVTLGIPAVATLVLACVPATTNWLESGP</sequence>
<feature type="transmembrane region" description="Helical" evidence="1">
    <location>
        <begin position="72"/>
        <end position="92"/>
    </location>
</feature>
<keyword evidence="1" id="KW-0812">Transmembrane</keyword>
<organism evidence="2 3">
    <name type="scientific">Amycolatopsis cihanbeyliensis</name>
    <dbReference type="NCBI Taxonomy" id="1128664"/>
    <lineage>
        <taxon>Bacteria</taxon>
        <taxon>Bacillati</taxon>
        <taxon>Actinomycetota</taxon>
        <taxon>Actinomycetes</taxon>
        <taxon>Pseudonocardiales</taxon>
        <taxon>Pseudonocardiaceae</taxon>
        <taxon>Amycolatopsis</taxon>
    </lineage>
</organism>
<accession>A0A542DHT1</accession>
<evidence type="ECO:0000256" key="1">
    <source>
        <dbReference type="SAM" id="Phobius"/>
    </source>
</evidence>
<name>A0A542DHT1_AMYCI</name>
<dbReference type="RefSeq" id="WP_141997801.1">
    <property type="nucleotide sequence ID" value="NZ_VFML01000001.1"/>
</dbReference>